<reference evidence="1" key="2">
    <citation type="submission" date="2020-11" db="EMBL/GenBank/DDBJ databases">
        <authorList>
            <person name="McCartney M.A."/>
            <person name="Auch B."/>
            <person name="Kono T."/>
            <person name="Mallez S."/>
            <person name="Becker A."/>
            <person name="Gohl D.M."/>
            <person name="Silverstein K.A.T."/>
            <person name="Koren S."/>
            <person name="Bechman K.B."/>
            <person name="Herman A."/>
            <person name="Abrahante J.E."/>
            <person name="Garbe J."/>
        </authorList>
    </citation>
    <scope>NUCLEOTIDE SEQUENCE</scope>
    <source>
        <strain evidence="1">Duluth1</strain>
        <tissue evidence="1">Whole animal</tissue>
    </source>
</reference>
<protein>
    <submittedName>
        <fullName evidence="1">Uncharacterized protein</fullName>
    </submittedName>
</protein>
<dbReference type="AlphaFoldDB" id="A0A9D4NAL7"/>
<reference evidence="1" key="1">
    <citation type="journal article" date="2019" name="bioRxiv">
        <title>The Genome of the Zebra Mussel, Dreissena polymorpha: A Resource for Invasive Species Research.</title>
        <authorList>
            <person name="McCartney M.A."/>
            <person name="Auch B."/>
            <person name="Kono T."/>
            <person name="Mallez S."/>
            <person name="Zhang Y."/>
            <person name="Obille A."/>
            <person name="Becker A."/>
            <person name="Abrahante J.E."/>
            <person name="Garbe J."/>
            <person name="Badalamenti J.P."/>
            <person name="Herman A."/>
            <person name="Mangelson H."/>
            <person name="Liachko I."/>
            <person name="Sullivan S."/>
            <person name="Sone E.D."/>
            <person name="Koren S."/>
            <person name="Silverstein K.A.T."/>
            <person name="Beckman K.B."/>
            <person name="Gohl D.M."/>
        </authorList>
    </citation>
    <scope>NUCLEOTIDE SEQUENCE</scope>
    <source>
        <strain evidence="1">Duluth1</strain>
        <tissue evidence="1">Whole animal</tissue>
    </source>
</reference>
<organism evidence="1 2">
    <name type="scientific">Dreissena polymorpha</name>
    <name type="common">Zebra mussel</name>
    <name type="synonym">Mytilus polymorpha</name>
    <dbReference type="NCBI Taxonomy" id="45954"/>
    <lineage>
        <taxon>Eukaryota</taxon>
        <taxon>Metazoa</taxon>
        <taxon>Spiralia</taxon>
        <taxon>Lophotrochozoa</taxon>
        <taxon>Mollusca</taxon>
        <taxon>Bivalvia</taxon>
        <taxon>Autobranchia</taxon>
        <taxon>Heteroconchia</taxon>
        <taxon>Euheterodonta</taxon>
        <taxon>Imparidentia</taxon>
        <taxon>Neoheterodontei</taxon>
        <taxon>Myida</taxon>
        <taxon>Dreissenoidea</taxon>
        <taxon>Dreissenidae</taxon>
        <taxon>Dreissena</taxon>
    </lineage>
</organism>
<comment type="caution">
    <text evidence="1">The sequence shown here is derived from an EMBL/GenBank/DDBJ whole genome shotgun (WGS) entry which is preliminary data.</text>
</comment>
<keyword evidence="2" id="KW-1185">Reference proteome</keyword>
<sequence>MLSYIVGNPVALLDGYYEMFGDKYCCFSDIRTYLEILNESEQTKVCRLAREKCDKSDRILCNNFIANIYIFSSTVLGENPRYCHSQLAVWRLPSLWC</sequence>
<dbReference type="EMBL" id="JAIWYP010000001">
    <property type="protein sequence ID" value="KAH3891023.1"/>
    <property type="molecule type" value="Genomic_DNA"/>
</dbReference>
<accession>A0A9D4NAL7</accession>
<dbReference type="InterPro" id="IPR019183">
    <property type="entry name" value="NAA25_NatB_aux_su"/>
</dbReference>
<name>A0A9D4NAL7_DREPO</name>
<dbReference type="Pfam" id="PF09797">
    <property type="entry name" value="NatB_MDM20"/>
    <property type="match status" value="1"/>
</dbReference>
<proteinExistence type="predicted"/>
<evidence type="ECO:0000313" key="1">
    <source>
        <dbReference type="EMBL" id="KAH3891023.1"/>
    </source>
</evidence>
<dbReference type="Proteomes" id="UP000828390">
    <property type="component" value="Unassembled WGS sequence"/>
</dbReference>
<evidence type="ECO:0000313" key="2">
    <source>
        <dbReference type="Proteomes" id="UP000828390"/>
    </source>
</evidence>
<gene>
    <name evidence="1" type="ORF">DPMN_015114</name>
</gene>